<protein>
    <recommendedName>
        <fullName evidence="2">UspA domain-containing protein</fullName>
    </recommendedName>
</protein>
<comment type="similarity">
    <text evidence="1">Belongs to the universal stress protein A family.</text>
</comment>
<dbReference type="PANTHER" id="PTHR43010">
    <property type="entry name" value="UNIVERSAL STRESS PROTEIN SLR1230"/>
    <property type="match status" value="1"/>
</dbReference>
<proteinExistence type="inferred from homology"/>
<name>A0A2G6E857_9BACT</name>
<dbReference type="EMBL" id="PDPS01000024">
    <property type="protein sequence ID" value="PID58052.1"/>
    <property type="molecule type" value="Genomic_DNA"/>
</dbReference>
<evidence type="ECO:0000313" key="4">
    <source>
        <dbReference type="Proteomes" id="UP000229740"/>
    </source>
</evidence>
<accession>A0A2G6E857</accession>
<dbReference type="InterPro" id="IPR006015">
    <property type="entry name" value="Universal_stress_UspA"/>
</dbReference>
<gene>
    <name evidence="3" type="ORF">CSB45_05010</name>
</gene>
<dbReference type="PRINTS" id="PR01438">
    <property type="entry name" value="UNVRSLSTRESS"/>
</dbReference>
<dbReference type="InterPro" id="IPR006016">
    <property type="entry name" value="UspA"/>
</dbReference>
<dbReference type="SUPFAM" id="SSF110849">
    <property type="entry name" value="ParB/Sulfiredoxin"/>
    <property type="match status" value="1"/>
</dbReference>
<comment type="caution">
    <text evidence="3">The sequence shown here is derived from an EMBL/GenBank/DDBJ whole genome shotgun (WGS) entry which is preliminary data.</text>
</comment>
<dbReference type="InterPro" id="IPR051688">
    <property type="entry name" value="USP_A"/>
</dbReference>
<dbReference type="SUPFAM" id="SSF52402">
    <property type="entry name" value="Adenine nucleotide alpha hydrolases-like"/>
    <property type="match status" value="2"/>
</dbReference>
<evidence type="ECO:0000256" key="1">
    <source>
        <dbReference type="ARBA" id="ARBA00008791"/>
    </source>
</evidence>
<sequence>MRERDHFTTDNGLYGFDYQAALQDFRKARRRASLEQVFAFLRGRSNDLLSYEDIRKQLKATGMSTGRLAEIPLDAIVGSVGRYKDFTRSFMPRNDSDQQRWAKVKSIATGLEGLPPIEVYQIGDVYFVLDGNHRVSVARRLGAKTIEAYVITIKTKVSISPGVECEELQQKAEYADFFSKTNLDVLRPGADLTMTLVGRYRSLEEQIEEHRYFMGIEHKREIPYNEAVMNWYDTIYLPVAGAIEKRALLKNFPGRTLTDLYSLISEYRAAIREGNVQYFEEHMAEILEKLPLVPDIALDELILNTEYIDFAEHTHLETIRPEADLRVTAPGKYAILEEHITVHRHFLGKEQQREIPFEEAVAHWYDAVYMPMIYTIRRLGMLRDFPTRTEADLYLWISEHREELEHKLGWKILPEKAASDLTASYSNTPERLISRIGEKVYDAVTLDEFESGPPPGVWRKEDLQRGNERLFESILLPVSGRESSWAALEQACMLARQRGQYLCGLHVIPPGDEAARVNAVKVQVEFDSRCRVQRVEGALTIQEGDFARKVCELSRWTDLVIVNVVRPPGTNPFLRFKSGLRTILWRCSRPVLAVPQCCSDIRRLILAYDGSPKADEALFVGAYMASTRQLDLVVITVEESGHANLTVLAQAKEYLMRRHVKAEYVRTSGNVSNMILRAVENYQGDLIVMGGYSRSPMLEMVLGSTVDHILQNAEIPVLICR</sequence>
<dbReference type="Gene3D" id="3.40.50.12370">
    <property type="match status" value="1"/>
</dbReference>
<dbReference type="Pfam" id="PF00582">
    <property type="entry name" value="Usp"/>
    <property type="match status" value="1"/>
</dbReference>
<evidence type="ECO:0000313" key="3">
    <source>
        <dbReference type="EMBL" id="PID58052.1"/>
    </source>
</evidence>
<reference evidence="3 4" key="1">
    <citation type="submission" date="2017-10" db="EMBL/GenBank/DDBJ databases">
        <title>Novel microbial diversity and functional potential in the marine mammal oral microbiome.</title>
        <authorList>
            <person name="Dudek N.K."/>
            <person name="Sun C.L."/>
            <person name="Burstein D."/>
            <person name="Kantor R.S."/>
            <person name="Aliaga Goltsman D.S."/>
            <person name="Bik E.M."/>
            <person name="Thomas B.C."/>
            <person name="Banfield J.F."/>
            <person name="Relman D.A."/>
        </authorList>
    </citation>
    <scope>NUCLEOTIDE SEQUENCE [LARGE SCALE GENOMIC DNA]</scope>
    <source>
        <strain evidence="3">DOLZORAL124_49_17</strain>
    </source>
</reference>
<dbReference type="CDD" id="cd00293">
    <property type="entry name" value="USP-like"/>
    <property type="match status" value="1"/>
</dbReference>
<dbReference type="InterPro" id="IPR036086">
    <property type="entry name" value="ParB/Sulfiredoxin_sf"/>
</dbReference>
<dbReference type="AlphaFoldDB" id="A0A2G6E857"/>
<feature type="domain" description="UspA" evidence="2">
    <location>
        <begin position="602"/>
        <end position="721"/>
    </location>
</feature>
<evidence type="ECO:0000259" key="2">
    <source>
        <dbReference type="Pfam" id="PF00582"/>
    </source>
</evidence>
<dbReference type="Gene3D" id="3.90.1530.10">
    <property type="entry name" value="Conserved hypothetical protein from pyrococcus furiosus pfu- 392566-001, ParB domain"/>
    <property type="match status" value="1"/>
</dbReference>
<organism evidence="3 4">
    <name type="scientific">candidate division KSB3 bacterium</name>
    <dbReference type="NCBI Taxonomy" id="2044937"/>
    <lineage>
        <taxon>Bacteria</taxon>
        <taxon>candidate division KSB3</taxon>
    </lineage>
</organism>
<dbReference type="PANTHER" id="PTHR43010:SF1">
    <property type="entry name" value="USPA DOMAIN-CONTAINING PROTEIN"/>
    <property type="match status" value="1"/>
</dbReference>
<dbReference type="Proteomes" id="UP000229740">
    <property type="component" value="Unassembled WGS sequence"/>
</dbReference>